<dbReference type="EMBL" id="CP045929">
    <property type="protein sequence ID" value="QGK70695.1"/>
    <property type="molecule type" value="Genomic_DNA"/>
</dbReference>
<protein>
    <submittedName>
        <fullName evidence="6">ATP-grasp domain-containing protein</fullName>
    </submittedName>
</protein>
<dbReference type="InterPro" id="IPR052032">
    <property type="entry name" value="ATP-dep_AA_Ligase"/>
</dbReference>
<dbReference type="GO" id="GO:0046872">
    <property type="term" value="F:metal ion binding"/>
    <property type="evidence" value="ECO:0007669"/>
    <property type="project" value="InterPro"/>
</dbReference>
<keyword evidence="1" id="KW-0436">Ligase</keyword>
<evidence type="ECO:0000256" key="1">
    <source>
        <dbReference type="ARBA" id="ARBA00022598"/>
    </source>
</evidence>
<reference evidence="7" key="1">
    <citation type="submission" date="2019-11" db="EMBL/GenBank/DDBJ databases">
        <title>The complete genome sequence of Saccharopolyspora sp. E2A.</title>
        <authorList>
            <person name="Zhang G."/>
        </authorList>
    </citation>
    <scope>NUCLEOTIDE SEQUENCE [LARGE SCALE GENOMIC DNA]</scope>
    <source>
        <strain evidence="7">E2A</strain>
    </source>
</reference>
<dbReference type="PROSITE" id="PS50975">
    <property type="entry name" value="ATP_GRASP"/>
    <property type="match status" value="1"/>
</dbReference>
<name>A0A5Q3QGN8_9PSEU</name>
<dbReference type="GO" id="GO:0005524">
    <property type="term" value="F:ATP binding"/>
    <property type="evidence" value="ECO:0007669"/>
    <property type="project" value="UniProtKB-UniRule"/>
</dbReference>
<feature type="domain" description="ATP-grasp" evidence="5">
    <location>
        <begin position="113"/>
        <end position="189"/>
    </location>
</feature>
<dbReference type="InterPro" id="IPR011761">
    <property type="entry name" value="ATP-grasp"/>
</dbReference>
<evidence type="ECO:0000313" key="6">
    <source>
        <dbReference type="EMBL" id="QGK70695.1"/>
    </source>
</evidence>
<dbReference type="PANTHER" id="PTHR43585">
    <property type="entry name" value="FUMIPYRROLE BIOSYNTHESIS PROTEIN C"/>
    <property type="match status" value="1"/>
</dbReference>
<dbReference type="KEGG" id="sace:GIY23_15280"/>
<dbReference type="Gene3D" id="3.30.470.20">
    <property type="entry name" value="ATP-grasp fold, B domain"/>
    <property type="match status" value="1"/>
</dbReference>
<keyword evidence="2 4" id="KW-0547">Nucleotide-binding</keyword>
<proteinExistence type="predicted"/>
<dbReference type="PANTHER" id="PTHR43585:SF2">
    <property type="entry name" value="ATP-GRASP ENZYME FSQD"/>
    <property type="match status" value="1"/>
</dbReference>
<evidence type="ECO:0000313" key="7">
    <source>
        <dbReference type="Proteomes" id="UP000371041"/>
    </source>
</evidence>
<dbReference type="Pfam" id="PF13535">
    <property type="entry name" value="ATP-grasp_4"/>
    <property type="match status" value="1"/>
</dbReference>
<keyword evidence="7" id="KW-1185">Reference proteome</keyword>
<accession>A0A5Q3QGN8</accession>
<keyword evidence="3 4" id="KW-0067">ATP-binding</keyword>
<sequence length="297" mass="33327">MSKIIDTAHKPVKSFSSQLAFKVHDEEEFTEAIGSIREGIGRIGQPFDTALAHANLPDEIAEVGGIACIAEEAVKGQQLTVEGYSHGGTIYFYGVVESVLYPGTPSFQRYQYPSTLPQDVRDRATADSERVIRQIGLDWVPFNIEFFWDPDTGRLNLLEVNPRHSQSHAQMFEAVDGAPNHQVMAQLALGRDPRMPRREGEHAVAGKWFYRRFTNATVRHAPTDDEIAAVEEHNPGVRITVLPHDGMRLDELPDQDSYSFELAHLYIGARNEEDMQAKYDRCVAALPFEFDEVGGRT</sequence>
<dbReference type="GO" id="GO:0016874">
    <property type="term" value="F:ligase activity"/>
    <property type="evidence" value="ECO:0007669"/>
    <property type="project" value="UniProtKB-KW"/>
</dbReference>
<evidence type="ECO:0000256" key="3">
    <source>
        <dbReference type="ARBA" id="ARBA00022840"/>
    </source>
</evidence>
<evidence type="ECO:0000259" key="5">
    <source>
        <dbReference type="PROSITE" id="PS50975"/>
    </source>
</evidence>
<dbReference type="Proteomes" id="UP000371041">
    <property type="component" value="Chromosome"/>
</dbReference>
<evidence type="ECO:0000256" key="4">
    <source>
        <dbReference type="PROSITE-ProRule" id="PRU00409"/>
    </source>
</evidence>
<dbReference type="SUPFAM" id="SSF56059">
    <property type="entry name" value="Glutathione synthetase ATP-binding domain-like"/>
    <property type="match status" value="1"/>
</dbReference>
<dbReference type="AlphaFoldDB" id="A0A5Q3QGN8"/>
<gene>
    <name evidence="6" type="ORF">GIY23_15280</name>
</gene>
<evidence type="ECO:0000256" key="2">
    <source>
        <dbReference type="ARBA" id="ARBA00022741"/>
    </source>
</evidence>
<organism evidence="6 7">
    <name type="scientific">Allosaccharopolyspora coralli</name>
    <dbReference type="NCBI Taxonomy" id="2665642"/>
    <lineage>
        <taxon>Bacteria</taxon>
        <taxon>Bacillati</taxon>
        <taxon>Actinomycetota</taxon>
        <taxon>Actinomycetes</taxon>
        <taxon>Pseudonocardiales</taxon>
        <taxon>Pseudonocardiaceae</taxon>
        <taxon>Allosaccharopolyspora</taxon>
    </lineage>
</organism>